<name>A0A5E6XTZ9_PSEFL</name>
<dbReference type="AlphaFoldDB" id="A0A5E6XTZ9"/>
<dbReference type="PANTHER" id="PTHR32305:SF15">
    <property type="entry name" value="PROTEIN RHSA-RELATED"/>
    <property type="match status" value="1"/>
</dbReference>
<dbReference type="InterPro" id="IPR022385">
    <property type="entry name" value="Rhs_assc_core"/>
</dbReference>
<evidence type="ECO:0008006" key="3">
    <source>
        <dbReference type="Google" id="ProtNLM"/>
    </source>
</evidence>
<organism evidence="1 2">
    <name type="scientific">Pseudomonas fluorescens</name>
    <dbReference type="NCBI Taxonomy" id="294"/>
    <lineage>
        <taxon>Bacteria</taxon>
        <taxon>Pseudomonadati</taxon>
        <taxon>Pseudomonadota</taxon>
        <taxon>Gammaproteobacteria</taxon>
        <taxon>Pseudomonadales</taxon>
        <taxon>Pseudomonadaceae</taxon>
        <taxon>Pseudomonas</taxon>
    </lineage>
</organism>
<reference evidence="1 2" key="1">
    <citation type="submission" date="2019-09" db="EMBL/GenBank/DDBJ databases">
        <authorList>
            <person name="Chandra G."/>
            <person name="Truman W A."/>
        </authorList>
    </citation>
    <scope>NUCLEOTIDE SEQUENCE [LARGE SCALE GENOMIC DNA]</scope>
    <source>
        <strain evidence="1">PS659</strain>
    </source>
</reference>
<dbReference type="Gene3D" id="2.180.10.10">
    <property type="entry name" value="RHS repeat-associated core"/>
    <property type="match status" value="1"/>
</dbReference>
<dbReference type="EMBL" id="CABVGY010000051">
    <property type="protein sequence ID" value="VVN44456.1"/>
    <property type="molecule type" value="Genomic_DNA"/>
</dbReference>
<dbReference type="OrthoDB" id="7056038at2"/>
<evidence type="ECO:0000313" key="1">
    <source>
        <dbReference type="EMBL" id="VVN44456.1"/>
    </source>
</evidence>
<evidence type="ECO:0000313" key="2">
    <source>
        <dbReference type="Proteomes" id="UP000326729"/>
    </source>
</evidence>
<accession>A0A5E6XTZ9</accession>
<proteinExistence type="predicted"/>
<dbReference type="NCBIfam" id="TIGR03696">
    <property type="entry name" value="Rhs_assc_core"/>
    <property type="match status" value="1"/>
</dbReference>
<dbReference type="InterPro" id="IPR050708">
    <property type="entry name" value="T6SS_VgrG/RHS"/>
</dbReference>
<protein>
    <recommendedName>
        <fullName evidence="3">Toxin</fullName>
    </recommendedName>
</protein>
<gene>
    <name evidence="1" type="ORF">PS659_05698</name>
</gene>
<dbReference type="Proteomes" id="UP000326729">
    <property type="component" value="Unassembled WGS sequence"/>
</dbReference>
<sequence length="915" mass="104816">MNSTFLDHATPTLRVIDPRGAVCREIAYCRSQTNQVPERRITRFGCDLMGREVTSWDPRLWAKVESGDIPRANLIRKRSFSGTELLTDSVDAGWRVTLLGTADRECHIWDGRGSELQYSYDFLLRLTAVQTRARDEQEKVVERFSYGDTGEQSIFRNQSGRLVRHDDEAGTLRFTQYSLNGHLLKESRQFMESLGVPNWSSDLSLRDKLLMDECFVSVFCYFSSGELRTKVDALGNTQNFSYALSGELKSAQIQASGSDRKICVLVSDISYSAQGQIESEHLGCGAKVTAEYDPQNNRLTRLVVGHGFSDLLQDQRYSYDSVGNVLRIENDVEPESYYKNQKIESGSIYRYDSLYQLVEATGREIDFPVFGPQLPVWQKVPIDPNCLRNYGQRFEYDSSGNQRVRYHSNSPTVRMAVSEWGNRSLGQYEDGSLPTEQEIALGFDANGNQQELSRGQRMSWNVRNQLQKVTVVKREGTGDDEERYFYDGTGRRVRKVHLAVVGNRTIFDQVLYLPGLEIHRCENLEHHVVDIDLGRCRARITQWAQDPPVGVTNDKVTYCLKDYLGSNTLELDECARLISQECYYPFGGTAWHSSRSEVASTYKMIRYSGKERDATGLYYYGFRYYAAWLCRWVSPDPVGTLYGQNLYAMVENRPTSLADVDGLKPGLPDAESHSFQHTNLKKRLEQLDEKSQAAQRFIKERFEPSDFDFKSHLISSTYFHEEGGQRYESWFVNEFHEDIWIFKENYKTKPPRNDRTGAGSADEFYASDVARYQYEVVANQFGFFGRLPSVIKRENVLNYSTLANAVGSSNEVEDLSAAFFANTPNGKSTRRIIEDFDMEAVSVERIKQSGGTVDFLIHVQPKNIKLAQSRYFAENPRGERDRDDIAARSEFFGSEPLKGSFRRGSMDMSHFDRYW</sequence>
<dbReference type="RefSeq" id="WP_150719156.1">
    <property type="nucleotide sequence ID" value="NZ_CABVGY010000051.1"/>
</dbReference>
<dbReference type="PANTHER" id="PTHR32305">
    <property type="match status" value="1"/>
</dbReference>